<evidence type="ECO:0000313" key="2">
    <source>
        <dbReference type="Proteomes" id="UP001519504"/>
    </source>
</evidence>
<gene>
    <name evidence="1" type="ORF">G6R29_00885</name>
</gene>
<name>A0ABS5QYA7_9LACO</name>
<proteinExistence type="predicted"/>
<evidence type="ECO:0000313" key="1">
    <source>
        <dbReference type="EMBL" id="MBS9338188.1"/>
    </source>
</evidence>
<reference evidence="1 2" key="1">
    <citation type="submission" date="2020-02" db="EMBL/GenBank/DDBJ databases">
        <title>Fructobacillus sp. isolated from paper mulberry of Taiwan.</title>
        <authorList>
            <person name="Lin S.-T."/>
        </authorList>
    </citation>
    <scope>NUCLEOTIDE SEQUENCE [LARGE SCALE GENOMIC DNA]</scope>
    <source>
        <strain evidence="1 2">M2-14</strain>
    </source>
</reference>
<dbReference type="RefSeq" id="WP_213808471.1">
    <property type="nucleotide sequence ID" value="NZ_JAAMFK010000001.1"/>
</dbReference>
<accession>A0ABS5QYA7</accession>
<organism evidence="1 2">
    <name type="scientific">Fructobacillus broussonetiae</name>
    <dbReference type="NCBI Taxonomy" id="2713173"/>
    <lineage>
        <taxon>Bacteria</taxon>
        <taxon>Bacillati</taxon>
        <taxon>Bacillota</taxon>
        <taxon>Bacilli</taxon>
        <taxon>Lactobacillales</taxon>
        <taxon>Lactobacillaceae</taxon>
        <taxon>Fructobacillus</taxon>
    </lineage>
</organism>
<sequence>MNIDKLNKVDLEELQDKKDYQEAMSVIHGEDYKTVSAETIRAMVFD</sequence>
<protein>
    <submittedName>
        <fullName evidence="1">Uncharacterized protein</fullName>
    </submittedName>
</protein>
<dbReference type="Proteomes" id="UP001519504">
    <property type="component" value="Unassembled WGS sequence"/>
</dbReference>
<comment type="caution">
    <text evidence="1">The sequence shown here is derived from an EMBL/GenBank/DDBJ whole genome shotgun (WGS) entry which is preliminary data.</text>
</comment>
<dbReference type="EMBL" id="JAAMFK010000001">
    <property type="protein sequence ID" value="MBS9338188.1"/>
    <property type="molecule type" value="Genomic_DNA"/>
</dbReference>
<keyword evidence="2" id="KW-1185">Reference proteome</keyword>